<name>A0A1F6VDB4_9PROT</name>
<gene>
    <name evidence="1" type="ORF">A2W18_15475</name>
</gene>
<proteinExistence type="predicted"/>
<dbReference type="EMBL" id="MFSP01000051">
    <property type="protein sequence ID" value="OGI67663.1"/>
    <property type="molecule type" value="Genomic_DNA"/>
</dbReference>
<evidence type="ECO:0000313" key="1">
    <source>
        <dbReference type="EMBL" id="OGI67663.1"/>
    </source>
</evidence>
<sequence>MVQLLKREDLLTLEQYAARRAQFRSEIIAHKRLRQVAVGPNATLCFEDRLTMQYQVQEMLRAERIFEPAGIEDELATYNPLIPDGTNWKATLMIEYPDEDERRAALARLKDVESHVWVRVAGHKSVYAIADEDLDRTNEEKTSSVHFLRFELTSDMIRAAKAGTAIALGIDHDAYRHTLDPVPAAVRESLAADLQDL</sequence>
<dbReference type="Pfam" id="PF12007">
    <property type="entry name" value="DUF3501"/>
    <property type="match status" value="1"/>
</dbReference>
<protein>
    <recommendedName>
        <fullName evidence="3">DUF3501 domain-containing protein</fullName>
    </recommendedName>
</protein>
<comment type="caution">
    <text evidence="1">The sequence shown here is derived from an EMBL/GenBank/DDBJ whole genome shotgun (WGS) entry which is preliminary data.</text>
</comment>
<evidence type="ECO:0000313" key="2">
    <source>
        <dbReference type="Proteomes" id="UP000179076"/>
    </source>
</evidence>
<dbReference type="AlphaFoldDB" id="A0A1F6VDB4"/>
<accession>A0A1F6VDB4</accession>
<evidence type="ECO:0008006" key="3">
    <source>
        <dbReference type="Google" id="ProtNLM"/>
    </source>
</evidence>
<reference evidence="1 2" key="1">
    <citation type="journal article" date="2016" name="Nat. Commun.">
        <title>Thousands of microbial genomes shed light on interconnected biogeochemical processes in an aquifer system.</title>
        <authorList>
            <person name="Anantharaman K."/>
            <person name="Brown C.T."/>
            <person name="Hug L.A."/>
            <person name="Sharon I."/>
            <person name="Castelle C.J."/>
            <person name="Probst A.J."/>
            <person name="Thomas B.C."/>
            <person name="Singh A."/>
            <person name="Wilkins M.J."/>
            <person name="Karaoz U."/>
            <person name="Brodie E.L."/>
            <person name="Williams K.H."/>
            <person name="Hubbard S.S."/>
            <person name="Banfield J.F."/>
        </authorList>
    </citation>
    <scope>NUCLEOTIDE SEQUENCE [LARGE SCALE GENOMIC DNA]</scope>
</reference>
<organism evidence="1 2">
    <name type="scientific">Candidatus Muproteobacteria bacterium RBG_16_60_9</name>
    <dbReference type="NCBI Taxonomy" id="1817755"/>
    <lineage>
        <taxon>Bacteria</taxon>
        <taxon>Pseudomonadati</taxon>
        <taxon>Pseudomonadota</taxon>
        <taxon>Candidatus Muproteobacteria</taxon>
    </lineage>
</organism>
<dbReference type="InterPro" id="IPR021890">
    <property type="entry name" value="DUF3501"/>
</dbReference>
<dbReference type="Proteomes" id="UP000179076">
    <property type="component" value="Unassembled WGS sequence"/>
</dbReference>